<evidence type="ECO:0000313" key="1">
    <source>
        <dbReference type="EMBL" id="KAK9961553.1"/>
    </source>
</evidence>
<accession>A0AAW1ZLM2</accession>
<dbReference type="AlphaFoldDB" id="A0AAW1ZLM2"/>
<protein>
    <submittedName>
        <fullName evidence="1">Uncharacterized protein</fullName>
    </submittedName>
</protein>
<organism evidence="1 2">
    <name type="scientific">Culter alburnus</name>
    <name type="common">Topmouth culter</name>
    <dbReference type="NCBI Taxonomy" id="194366"/>
    <lineage>
        <taxon>Eukaryota</taxon>
        <taxon>Metazoa</taxon>
        <taxon>Chordata</taxon>
        <taxon>Craniata</taxon>
        <taxon>Vertebrata</taxon>
        <taxon>Euteleostomi</taxon>
        <taxon>Actinopterygii</taxon>
        <taxon>Neopterygii</taxon>
        <taxon>Teleostei</taxon>
        <taxon>Ostariophysi</taxon>
        <taxon>Cypriniformes</taxon>
        <taxon>Xenocyprididae</taxon>
        <taxon>Xenocypridinae</taxon>
        <taxon>Culter</taxon>
    </lineage>
</organism>
<reference evidence="1 2" key="1">
    <citation type="submission" date="2024-05" db="EMBL/GenBank/DDBJ databases">
        <title>A high-quality chromosomal-level genome assembly of Topmouth culter (Culter alburnus).</title>
        <authorList>
            <person name="Zhao H."/>
        </authorList>
    </citation>
    <scope>NUCLEOTIDE SEQUENCE [LARGE SCALE GENOMIC DNA]</scope>
    <source>
        <strain evidence="1">CATC2023</strain>
        <tissue evidence="1">Muscle</tissue>
    </source>
</reference>
<name>A0AAW1ZLM2_CULAL</name>
<dbReference type="EMBL" id="JAWDJR010000016">
    <property type="protein sequence ID" value="KAK9961553.1"/>
    <property type="molecule type" value="Genomic_DNA"/>
</dbReference>
<comment type="caution">
    <text evidence="1">The sequence shown here is derived from an EMBL/GenBank/DDBJ whole genome shotgun (WGS) entry which is preliminary data.</text>
</comment>
<proteinExistence type="predicted"/>
<gene>
    <name evidence="1" type="ORF">ABG768_009336</name>
</gene>
<evidence type="ECO:0000313" key="2">
    <source>
        <dbReference type="Proteomes" id="UP001479290"/>
    </source>
</evidence>
<keyword evidence="2" id="KW-1185">Reference proteome</keyword>
<dbReference type="Proteomes" id="UP001479290">
    <property type="component" value="Unassembled WGS sequence"/>
</dbReference>
<sequence>MSVWKCPALARAAFASSAPIRVAAIHPSLRTVSDGDMRQKGTPPLIGANPD</sequence>